<dbReference type="Pfam" id="PF00754">
    <property type="entry name" value="F5_F8_type_C"/>
    <property type="match status" value="1"/>
</dbReference>
<organism evidence="4 5">
    <name type="scientific">Imshaugia aleurites</name>
    <dbReference type="NCBI Taxonomy" id="172621"/>
    <lineage>
        <taxon>Eukaryota</taxon>
        <taxon>Fungi</taxon>
        <taxon>Dikarya</taxon>
        <taxon>Ascomycota</taxon>
        <taxon>Pezizomycotina</taxon>
        <taxon>Lecanoromycetes</taxon>
        <taxon>OSLEUM clade</taxon>
        <taxon>Lecanoromycetidae</taxon>
        <taxon>Lecanorales</taxon>
        <taxon>Lecanorineae</taxon>
        <taxon>Parmeliaceae</taxon>
        <taxon>Imshaugia</taxon>
    </lineage>
</organism>
<dbReference type="Gene3D" id="2.60.40.10">
    <property type="entry name" value="Immunoglobulins"/>
    <property type="match status" value="3"/>
</dbReference>
<protein>
    <recommendedName>
        <fullName evidence="3">F5/8 type C domain-containing protein</fullName>
    </recommendedName>
</protein>
<feature type="region of interest" description="Disordered" evidence="2">
    <location>
        <begin position="1338"/>
        <end position="1401"/>
    </location>
</feature>
<dbReference type="InterPro" id="IPR013783">
    <property type="entry name" value="Ig-like_fold"/>
</dbReference>
<dbReference type="InterPro" id="IPR014756">
    <property type="entry name" value="Ig_E-set"/>
</dbReference>
<feature type="domain" description="F5/8 type C" evidence="3">
    <location>
        <begin position="2351"/>
        <end position="2509"/>
    </location>
</feature>
<feature type="compositionally biased region" description="Low complexity" evidence="2">
    <location>
        <begin position="1346"/>
        <end position="1359"/>
    </location>
</feature>
<dbReference type="EMBL" id="CAJPDT010000046">
    <property type="protein sequence ID" value="CAF9927400.1"/>
    <property type="molecule type" value="Genomic_DNA"/>
</dbReference>
<dbReference type="InterPro" id="IPR017868">
    <property type="entry name" value="Filamin/ABP280_repeat-like"/>
</dbReference>
<evidence type="ECO:0000313" key="4">
    <source>
        <dbReference type="EMBL" id="CAF9927400.1"/>
    </source>
</evidence>
<dbReference type="InterPro" id="IPR000421">
    <property type="entry name" value="FA58C"/>
</dbReference>
<dbReference type="OrthoDB" id="5334309at2759"/>
<dbReference type="PROSITE" id="PS50194">
    <property type="entry name" value="FILAMIN_REPEAT"/>
    <property type="match status" value="1"/>
</dbReference>
<comment type="caution">
    <text evidence="4">The sequence shown here is derived from an EMBL/GenBank/DDBJ whole genome shotgun (WGS) entry which is preliminary data.</text>
</comment>
<dbReference type="Gene3D" id="2.60.120.260">
    <property type="entry name" value="Galactose-binding domain-like"/>
    <property type="match status" value="1"/>
</dbReference>
<dbReference type="Pfam" id="PF00630">
    <property type="entry name" value="Filamin"/>
    <property type="match status" value="1"/>
</dbReference>
<accession>A0A8H3INF0</accession>
<keyword evidence="5" id="KW-1185">Reference proteome</keyword>
<dbReference type="PROSITE" id="PS50022">
    <property type="entry name" value="FA58C_3"/>
    <property type="match status" value="1"/>
</dbReference>
<dbReference type="SUPFAM" id="SSF81296">
    <property type="entry name" value="E set domains"/>
    <property type="match status" value="2"/>
</dbReference>
<feature type="region of interest" description="Disordered" evidence="2">
    <location>
        <begin position="1"/>
        <end position="21"/>
    </location>
</feature>
<gene>
    <name evidence="4" type="ORF">IMSHALPRED_007206</name>
</gene>
<feature type="compositionally biased region" description="Pro residues" evidence="2">
    <location>
        <begin position="12"/>
        <end position="21"/>
    </location>
</feature>
<reference evidence="4" key="1">
    <citation type="submission" date="2021-03" db="EMBL/GenBank/DDBJ databases">
        <authorList>
            <person name="Tagirdzhanova G."/>
        </authorList>
    </citation>
    <scope>NUCLEOTIDE SEQUENCE</scope>
</reference>
<name>A0A8H3INF0_9LECA</name>
<evidence type="ECO:0000256" key="2">
    <source>
        <dbReference type="SAM" id="MobiDB-lite"/>
    </source>
</evidence>
<dbReference type="Proteomes" id="UP000664534">
    <property type="component" value="Unassembled WGS sequence"/>
</dbReference>
<proteinExistence type="predicted"/>
<feature type="compositionally biased region" description="Acidic residues" evidence="2">
    <location>
        <begin position="1360"/>
        <end position="1379"/>
    </location>
</feature>
<sequence>MGDAGSPTNILPDPPPSDLLPINPPVTIDDADILSIEQAVDGLLNKVQADLGFPYSTDTDPAPPSTTLTYRFNAGIEVSLDTQWSLFAGLTLTNITLKAKVDKFKGTPAGLYVELVATTTIGDFDFTVTGRIPRLSTQGPVSFILLVELEGALDSVNPTALVSDLTNGGYVFDSATANLDPNLGNQLENENNGTSFATSALIVIQKPVNAPFFLQRVDIDFASDLTWAIVPNQIELSQVSLGLVLEKTLAADPWNATFDVNAVAFVNDVSLEVVGQVSLGDASAISLSIDAGPRSGTAPEDALNQFIGAGTDAQVNSQFQLPPTAALPTDDQDPFEAALTLQKDSSGWYIRNVNARLFGQYEFWYPTDGIDISLQDLYFEFIAQRPPAPPNTNTSDMPLAYSAALGGSITLSNIPMQVVVTYHFTAKTTVLTCTVDDDANISLQDIAADSLLNPANNATPRDLNQEATTNDVPDSVPVDMTWSSSRVWGNQRLCILTFSTSELTQLQLKANFELDWQITSQLTVTDMGIYFNITNPKSSVNPSIIKGYAYGSLSIANAVNLFVFVIGVSQPSGLIQYALGLTSLYDPDASLGVSPQSVISDPKFLGDVVATDLWTFPTSVPSAANVGDAVTSVNAQMTMSIQQTPDPVNTGIYSTSIVSMQASLAVAGQWTIFDTTTLEQLALNVVVVPGTAATNNRISYYAQLLGVVSPTQSAIGSTQYKVVLAAMLLRNAIQQATTFTASISAYYVGQSNANVSISTFLQMPLIGVNPTDVQNDPSAQKVPSEILIQPSTLLASPVARCSLVIQQTNNVWSLKDFSASISQASPWVIIPNKLTITNSTLNLKITDPKLATRQIQFSASTTVTIGTLVALNGSISVSRGVNGQEDSVTVIIPAANFQDICNQVVGSQVTIPADCPILTDNQFLATVTVVCKKLNATDPNFSLASVSIGVSASNVTTWTLGPLSVTDLSLTASFDCTTTPSTKNLSLFGRTLLSGLQSPVDVLITLTVSQTLVISISAPIEPTQLVGTFIPGGLDAQSLQAPVITSASGLGGYRSAPGINASITFIRDTSWYADNLFISVASGTQQWSLVDSYLWAKDLNLAIALTKMQTQSQLSVILSINLWFTLRPPQIGSDKVTCALTATSKQLTGIVDTSQCNLAQFLYVGTAGFWNPPEFLAISLIRSLTLTIDWDDGTGNFTATCSNWNLSATLPKLAAMLNPHLVVNLTKSGGGFRAAGQLAGKAIFLGVPIDLSYDLASGPFRIFGIDVKEAYKMAQRLYKLLKDLKDLAELAREIAGVMAELANFAGVAEIAGDIFTGLTALGAAKDIVESALDHVFGNSGNHSSAGPSNNQDDPSSNDGNQDDPDSNQDDPDSNQDDPDSSGGVQPPPFQPSLVIGGGLMSPGPGGESVNLVVYPKDQYHNFLQPFDTSQLRLYVIMSDGTSQDVGVIWSPVSFGVQTTLPRPSQAMPMAVKYLGLAPPLEVDFQNSIRAQSSVFSLANSDVTYPQSIGCLSQGLVKLRPKDQYGQPRLGVGAAHPLSVNFTNKGSGPAPSYDASKGFSVRNDSLLLPFSLISTGDYELTIDVLSDTQGQPRNFLITAINSLSPYQCRAQGPGLCSGSPGEQVALYVYLKDQNHNPYTPGPNENPNITIVLSLPDATVPDTIIPFSIAADVLRSYYLRPAAGNYQILITINDVLLGDAPFTLLSTTATVAPSVSNSTFTVWSVNQAHVQPSGLMAVGDQLQGLITVYDNQSQRYYQPLLQDQFNVVWPAWPSVFTPGAVVDNGDGTYNFSAACVGIDPNGVLSLSVSSTSNPQLSCVGSPLAITVSPVRRFSKIVAYGSGLEEGHDQTGYIKFRGFDQYGVDWPVNLGTNCKLSLVQTGATYPFEPSSSNTASYQMPALGSDPILVLLKEIIPTGTTDSSLKPQLLLVSFGNPPVTEATQCYVAWNSLIQNDLSSATLYAVDTNGKRRRQGGDIVQTLSLPNTPMILTTSIKDNLDGSYTIVMMMPAAAFVSQTPAPALQISVNGQPIQTTPFSFPMSPLPMVSTRLDGSGLTSATIGQQATFTISCLSSDGQISSTGFYNASSYLVQSDSDTPKYINCNTSSMTSGTIEVTYTVPSDMGAGKYQCYIFVNSEQTSQSPTTVDVMIDIYLTRALYEIGNYKIASPPEQWSIVTNPAELWRIDNSNASITTLTTPSTTAAGPTSATFALNAPLTDDWFQGGGFMFTFDITIDSMAPVKVSPFSQPTNPVTMTWINPPTDDHGNVNNNQSAIEWDVNGVPITVPRPERLHITPTDAATICYHYMISEDRSQYLLYVFQAGQFITQGFCPRTSDASSLPTLGLRIQRVSIYGDCIGISNVTTVPTTFRPTPRQSATADSFQLGNEPAKAIDGDTSTFWHTEWDPVPAPLPHSIVIDLHAKYPVNGLQYIPRQDYYPMGTCPNGRVGQYSIQLSLDGQNWDAPCASGSFVDDSSTKTVNFTSTITRFVQLTATTEVGNRGPWTSAAEVTIFYAPMSGADVVFSQPWSANYVVTPSNTGACTNRGMLIYGNNASPTTCIMTQNPVSKYGCSVAVYAFKATKIYQFNPVSASGSPQFPGMCFQGPYWNAQSGRWVNRGATGIEDIAASNLKLDPDAVNTVMVVAGQSCVTIFSNGVFQFSTTTTSGGLPISSLSPAQILSCWTDAT</sequence>
<evidence type="ECO:0000256" key="1">
    <source>
        <dbReference type="PROSITE-ProRule" id="PRU00087"/>
    </source>
</evidence>
<dbReference type="InterPro" id="IPR008979">
    <property type="entry name" value="Galactose-bd-like_sf"/>
</dbReference>
<dbReference type="SUPFAM" id="SSF49785">
    <property type="entry name" value="Galactose-binding domain-like"/>
    <property type="match status" value="1"/>
</dbReference>
<feature type="repeat" description="Filamin" evidence="1">
    <location>
        <begin position="1599"/>
        <end position="1704"/>
    </location>
</feature>
<evidence type="ECO:0000313" key="5">
    <source>
        <dbReference type="Proteomes" id="UP000664534"/>
    </source>
</evidence>
<evidence type="ECO:0000259" key="3">
    <source>
        <dbReference type="PROSITE" id="PS50022"/>
    </source>
</evidence>